<dbReference type="Proteomes" id="UP001454036">
    <property type="component" value="Unassembled WGS sequence"/>
</dbReference>
<proteinExistence type="predicted"/>
<protein>
    <submittedName>
        <fullName evidence="1">Secondary carrier transporter</fullName>
    </submittedName>
</protein>
<accession>A0AAV3QCS4</accession>
<dbReference type="GO" id="GO:0005743">
    <property type="term" value="C:mitochondrial inner membrane"/>
    <property type="evidence" value="ECO:0007669"/>
    <property type="project" value="InterPro"/>
</dbReference>
<dbReference type="AlphaFoldDB" id="A0AAV3QCS4"/>
<dbReference type="PANTHER" id="PTHR14009">
    <property type="entry name" value="LEUCINE ZIPPER-EF-HAND CONTAINING TRANSMEMBRANE PROTEIN"/>
    <property type="match status" value="1"/>
</dbReference>
<dbReference type="InterPro" id="IPR044202">
    <property type="entry name" value="LETM1/MDM38-like"/>
</dbReference>
<evidence type="ECO:0000313" key="2">
    <source>
        <dbReference type="Proteomes" id="UP001454036"/>
    </source>
</evidence>
<comment type="caution">
    <text evidence="1">The sequence shown here is derived from an EMBL/GenBank/DDBJ whole genome shotgun (WGS) entry which is preliminary data.</text>
</comment>
<sequence length="594" mass="67844">MELRFLYKNVELFDSILFWFALYVLKFSETMMYFCRTMDHIRKAVRAEDIVKQCPLLDTRSLSYINLKEREKYGLTSFIFQGFLRKCASRWKEGLSKHIPVGALYSITSSTDSGETVYQDETSFPIDLTSETEHDRANCLVLLLHESARSFSFDVQALDFVKTGPELAMAWAGVDVHAWHTRIAHQVAVYAMLDAAVQVETFLSQNRCNNPSPVHEILSERMYFLAESIESQLSSKNPKLVEWYNLVELPRIAGFFVSLFKTWSLDYAGSGVAGLILAISCCSAIRKLRLGRISSSFSVSVEHAVNELMTAADGLISISKYYNLATKAGFEEEFLCHFGRKILPNENIENLECWVELIEKKLSLAFDRECIFTNKPSVYDKDALAIIGLFAYLGRETRLFLARMNIKDIDEQTKDFLGHLECGGLLIYPEYSTLSQYQLFMEVVTDEIEWLDFYAAFDSKTDSAIKRPKHHATQAEKDMILYIAYTVCYDVISAFAHYTNSKQLPLSVLLFEFLLKSQNLLTACLEDFWAAYGGTGEWWKTAERGATFLLINGTTHSSVLPEQHQKPIDLIKGGRTRSEPKLHEVNSLDDMRPY</sequence>
<organism evidence="1 2">
    <name type="scientific">Lithospermum erythrorhizon</name>
    <name type="common">Purple gromwell</name>
    <name type="synonym">Lithospermum officinale var. erythrorhizon</name>
    <dbReference type="NCBI Taxonomy" id="34254"/>
    <lineage>
        <taxon>Eukaryota</taxon>
        <taxon>Viridiplantae</taxon>
        <taxon>Streptophyta</taxon>
        <taxon>Embryophyta</taxon>
        <taxon>Tracheophyta</taxon>
        <taxon>Spermatophyta</taxon>
        <taxon>Magnoliopsida</taxon>
        <taxon>eudicotyledons</taxon>
        <taxon>Gunneridae</taxon>
        <taxon>Pentapetalae</taxon>
        <taxon>asterids</taxon>
        <taxon>lamiids</taxon>
        <taxon>Boraginales</taxon>
        <taxon>Boraginaceae</taxon>
        <taxon>Boraginoideae</taxon>
        <taxon>Lithospermeae</taxon>
        <taxon>Lithospermum</taxon>
    </lineage>
</organism>
<gene>
    <name evidence="1" type="ORF">LIER_39318</name>
</gene>
<keyword evidence="2" id="KW-1185">Reference proteome</keyword>
<evidence type="ECO:0000313" key="1">
    <source>
        <dbReference type="EMBL" id="GAA0161899.1"/>
    </source>
</evidence>
<dbReference type="GO" id="GO:0030003">
    <property type="term" value="P:intracellular monoatomic cation homeostasis"/>
    <property type="evidence" value="ECO:0007669"/>
    <property type="project" value="TreeGrafter"/>
</dbReference>
<dbReference type="EMBL" id="BAABME010020943">
    <property type="protein sequence ID" value="GAA0161899.1"/>
    <property type="molecule type" value="Genomic_DNA"/>
</dbReference>
<dbReference type="PANTHER" id="PTHR14009:SF34">
    <property type="entry name" value="LETM1 RBD DOMAIN-CONTAINING PROTEIN"/>
    <property type="match status" value="1"/>
</dbReference>
<name>A0AAV3QCS4_LITER</name>
<reference evidence="1 2" key="1">
    <citation type="submission" date="2024-01" db="EMBL/GenBank/DDBJ databases">
        <title>The complete chloroplast genome sequence of Lithospermum erythrorhizon: insights into the phylogenetic relationship among Boraginaceae species and the maternal lineages of purple gromwells.</title>
        <authorList>
            <person name="Okada T."/>
            <person name="Watanabe K."/>
        </authorList>
    </citation>
    <scope>NUCLEOTIDE SEQUENCE [LARGE SCALE GENOMIC DNA]</scope>
</reference>